<accession>A0A6J3MDW7</accession>
<dbReference type="GeneID" id="54356679"/>
<feature type="region of interest" description="Disordered" evidence="1">
    <location>
        <begin position="1"/>
        <end position="59"/>
    </location>
</feature>
<gene>
    <name evidence="3" type="ORF">K489DRAFT_109473</name>
</gene>
<dbReference type="RefSeq" id="XP_033463241.1">
    <property type="nucleotide sequence ID" value="XM_033598880.1"/>
</dbReference>
<organism evidence="3">
    <name type="scientific">Dissoconium aciculare CBS 342.82</name>
    <dbReference type="NCBI Taxonomy" id="1314786"/>
    <lineage>
        <taxon>Eukaryota</taxon>
        <taxon>Fungi</taxon>
        <taxon>Dikarya</taxon>
        <taxon>Ascomycota</taxon>
        <taxon>Pezizomycotina</taxon>
        <taxon>Dothideomycetes</taxon>
        <taxon>Dothideomycetidae</taxon>
        <taxon>Mycosphaerellales</taxon>
        <taxon>Dissoconiaceae</taxon>
        <taxon>Dissoconium</taxon>
    </lineage>
</organism>
<name>A0A6J3MDW7_9PEZI</name>
<reference evidence="3" key="3">
    <citation type="submission" date="2025-08" db="UniProtKB">
        <authorList>
            <consortium name="RefSeq"/>
        </authorList>
    </citation>
    <scope>IDENTIFICATION</scope>
    <source>
        <strain evidence="3">CBS 342.82</strain>
    </source>
</reference>
<proteinExistence type="predicted"/>
<dbReference type="Proteomes" id="UP000504637">
    <property type="component" value="Unplaced"/>
</dbReference>
<evidence type="ECO:0000256" key="1">
    <source>
        <dbReference type="SAM" id="MobiDB-lite"/>
    </source>
</evidence>
<reference evidence="3" key="1">
    <citation type="submission" date="2020-01" db="EMBL/GenBank/DDBJ databases">
        <authorList>
            <consortium name="DOE Joint Genome Institute"/>
            <person name="Haridas S."/>
            <person name="Albert R."/>
            <person name="Binder M."/>
            <person name="Bloem J."/>
            <person name="Labutti K."/>
            <person name="Salamov A."/>
            <person name="Andreopoulos B."/>
            <person name="Baker S.E."/>
            <person name="Barry K."/>
            <person name="Bills G."/>
            <person name="Bluhm B.H."/>
            <person name="Cannon C."/>
            <person name="Castanera R."/>
            <person name="Culley D.E."/>
            <person name="Daum C."/>
            <person name="Ezra D."/>
            <person name="Gonzalez J.B."/>
            <person name="Henrissat B."/>
            <person name="Kuo A."/>
            <person name="Liang C."/>
            <person name="Lipzen A."/>
            <person name="Lutzoni F."/>
            <person name="Magnuson J."/>
            <person name="Mondo S."/>
            <person name="Nolan M."/>
            <person name="Ohm R."/>
            <person name="Pangilinan J."/>
            <person name="Park H.-J."/>
            <person name="Ramirez L."/>
            <person name="Alfaro M."/>
            <person name="Sun H."/>
            <person name="Tritt A."/>
            <person name="Yoshinaga Y."/>
            <person name="Zwiers L.-H."/>
            <person name="Turgeon B.G."/>
            <person name="Goodwin S.B."/>
            <person name="Spatafora J.W."/>
            <person name="Crous P.W."/>
            <person name="Grigoriev I.V."/>
        </authorList>
    </citation>
    <scope>NUCLEOTIDE SEQUENCE</scope>
    <source>
        <strain evidence="3">CBS 342.82</strain>
    </source>
</reference>
<sequence length="229" mass="26062">MFCDTTSLSSSKSTDTHLPDPLAPISSTSRDPNEPKVNVAEMQNDMSKTPASHKSTKVDRERHEDAYHTGHGTCTNCASLMTRITRLEKQSEVATQLFARLIETSREKDKSTPPEQIDTSVVATNKNGQSSRGEAPPTFDDLQEFFDFIEAEQAQQRHAIDRLQDRMNMFVEPIATLRRDVDSLFAWQQSVIEEEDQKKKQKETQAKLEKKTRVAYTDAWKVDTRPKSQ</sequence>
<protein>
    <submittedName>
        <fullName evidence="3">Uncharacterized protein</fullName>
    </submittedName>
</protein>
<keyword evidence="2" id="KW-1185">Reference proteome</keyword>
<reference evidence="3" key="2">
    <citation type="submission" date="2020-04" db="EMBL/GenBank/DDBJ databases">
        <authorList>
            <consortium name="NCBI Genome Project"/>
        </authorList>
    </citation>
    <scope>NUCLEOTIDE SEQUENCE</scope>
    <source>
        <strain evidence="3">CBS 342.82</strain>
    </source>
</reference>
<feature type="compositionally biased region" description="Low complexity" evidence="1">
    <location>
        <begin position="1"/>
        <end position="13"/>
    </location>
</feature>
<feature type="compositionally biased region" description="Polar residues" evidence="1">
    <location>
        <begin position="44"/>
        <end position="53"/>
    </location>
</feature>
<evidence type="ECO:0000313" key="2">
    <source>
        <dbReference type="Proteomes" id="UP000504637"/>
    </source>
</evidence>
<dbReference type="AlphaFoldDB" id="A0A6J3MDW7"/>
<evidence type="ECO:0000313" key="3">
    <source>
        <dbReference type="RefSeq" id="XP_033463241.1"/>
    </source>
</evidence>